<dbReference type="EMBL" id="JACVVK020000223">
    <property type="protein sequence ID" value="KAK7483672.1"/>
    <property type="molecule type" value="Genomic_DNA"/>
</dbReference>
<sequence length="86" mass="9636">MSSVPARRPYRRKWFQFVFSQLNEFTRGAGEHGKKGCYDVTPVACKMAAFPAGGSDNALLLTDSYKVRVVPFPSALDSSLFWDTKK</sequence>
<protein>
    <submittedName>
        <fullName evidence="1">Uncharacterized protein</fullName>
    </submittedName>
</protein>
<name>A0ABD0K999_9CAEN</name>
<accession>A0ABD0K999</accession>
<reference evidence="1 2" key="1">
    <citation type="journal article" date="2023" name="Sci. Data">
        <title>Genome assembly of the Korean intertidal mud-creeper Batillaria attramentaria.</title>
        <authorList>
            <person name="Patra A.K."/>
            <person name="Ho P.T."/>
            <person name="Jun S."/>
            <person name="Lee S.J."/>
            <person name="Kim Y."/>
            <person name="Won Y.J."/>
        </authorList>
    </citation>
    <scope>NUCLEOTIDE SEQUENCE [LARGE SCALE GENOMIC DNA]</scope>
    <source>
        <strain evidence="1">Wonlab-2016</strain>
    </source>
</reference>
<evidence type="ECO:0000313" key="1">
    <source>
        <dbReference type="EMBL" id="KAK7483672.1"/>
    </source>
</evidence>
<dbReference type="Proteomes" id="UP001519460">
    <property type="component" value="Unassembled WGS sequence"/>
</dbReference>
<evidence type="ECO:0000313" key="2">
    <source>
        <dbReference type="Proteomes" id="UP001519460"/>
    </source>
</evidence>
<organism evidence="1 2">
    <name type="scientific">Batillaria attramentaria</name>
    <dbReference type="NCBI Taxonomy" id="370345"/>
    <lineage>
        <taxon>Eukaryota</taxon>
        <taxon>Metazoa</taxon>
        <taxon>Spiralia</taxon>
        <taxon>Lophotrochozoa</taxon>
        <taxon>Mollusca</taxon>
        <taxon>Gastropoda</taxon>
        <taxon>Caenogastropoda</taxon>
        <taxon>Sorbeoconcha</taxon>
        <taxon>Cerithioidea</taxon>
        <taxon>Batillariidae</taxon>
        <taxon>Batillaria</taxon>
    </lineage>
</organism>
<gene>
    <name evidence="1" type="ORF">BaRGS_00025105</name>
</gene>
<keyword evidence="2" id="KW-1185">Reference proteome</keyword>
<comment type="caution">
    <text evidence="1">The sequence shown here is derived from an EMBL/GenBank/DDBJ whole genome shotgun (WGS) entry which is preliminary data.</text>
</comment>
<dbReference type="AlphaFoldDB" id="A0ABD0K999"/>
<proteinExistence type="predicted"/>